<dbReference type="SUPFAM" id="SSF116726">
    <property type="entry name" value="TrkA C-terminal domain-like"/>
    <property type="match status" value="2"/>
</dbReference>
<dbReference type="PANTHER" id="PTHR43833:SF5">
    <property type="entry name" value="TRK SYSTEM POTASSIUM UPTAKE PROTEIN TRKA"/>
    <property type="match status" value="1"/>
</dbReference>
<dbReference type="EMBL" id="UINC01006958">
    <property type="protein sequence ID" value="SVA30634.1"/>
    <property type="molecule type" value="Genomic_DNA"/>
</dbReference>
<feature type="domain" description="RCK N-terminal" evidence="6">
    <location>
        <begin position="231"/>
        <end position="350"/>
    </location>
</feature>
<evidence type="ECO:0000256" key="3">
    <source>
        <dbReference type="ARBA" id="ARBA00022958"/>
    </source>
</evidence>
<dbReference type="InterPro" id="IPR003148">
    <property type="entry name" value="RCK_N"/>
</dbReference>
<dbReference type="SUPFAM" id="SSF51735">
    <property type="entry name" value="NAD(P)-binding Rossmann-fold domains"/>
    <property type="match status" value="2"/>
</dbReference>
<dbReference type="GO" id="GO:0015079">
    <property type="term" value="F:potassium ion transmembrane transporter activity"/>
    <property type="evidence" value="ECO:0007669"/>
    <property type="project" value="InterPro"/>
</dbReference>
<dbReference type="InterPro" id="IPR036291">
    <property type="entry name" value="NAD(P)-bd_dom_sf"/>
</dbReference>
<dbReference type="PRINTS" id="PR00335">
    <property type="entry name" value="KUPTAKETRKA"/>
</dbReference>
<dbReference type="AlphaFoldDB" id="A0A381URQ4"/>
<keyword evidence="3" id="KW-0630">Potassium</keyword>
<keyword evidence="2" id="KW-0633">Potassium transport</keyword>
<gene>
    <name evidence="8" type="ORF">METZ01_LOCUS83488</name>
</gene>
<organism evidence="8">
    <name type="scientific">marine metagenome</name>
    <dbReference type="NCBI Taxonomy" id="408172"/>
    <lineage>
        <taxon>unclassified sequences</taxon>
        <taxon>metagenomes</taxon>
        <taxon>ecological metagenomes</taxon>
    </lineage>
</organism>
<dbReference type="NCBIfam" id="NF007032">
    <property type="entry name" value="PRK09496.1-4"/>
    <property type="match status" value="1"/>
</dbReference>
<feature type="domain" description="RCK N-terminal" evidence="6">
    <location>
        <begin position="1"/>
        <end position="122"/>
    </location>
</feature>
<evidence type="ECO:0000256" key="5">
    <source>
        <dbReference type="ARBA" id="ARBA00023065"/>
    </source>
</evidence>
<feature type="domain" description="RCK C-terminal" evidence="7">
    <location>
        <begin position="368"/>
        <end position="453"/>
    </location>
</feature>
<protein>
    <recommendedName>
        <fullName evidence="9">Trk system potassium uptake protein TrkA</fullName>
    </recommendedName>
</protein>
<sequence length="458" mass="50420">MKIIILGAGQVGLSMAEILSRENNDVTLVDIDPGRLEGLQDHLDLRVIEGSASHPDVLEHAGGHDADLVLAVTNQDEVNMAACQIAYSLFRTPTKIARIRSTSYLSHPEIFCDKAIPIDVLISPEEIITQQVLRLIEYPGALQVVDFAAGRIQLIGLRAYFGGPLVGHQLGELRNHLPTAKTRVAAIYRQNQAIIPHGDTVIEPDDEVFFVAAHDDIRGVMSELRLVEQPGNRIMLAGAGNIGLRLAQALEQSHYQVKLIESNRRRARQVAELLDETTVLHGNAADEELMTQENIENAEAFCSITNEDEANILSAMLAKRLGARRTMALVNRSAYVDLVETRMLDIAISPKIATVGILLAHIRRADTVAVHSLRRGAAEVIEIIAHGEPSSSRVVGRRIDEIQFPPGTTLSAILRNEEVITARKDTVIEPEDHVIVFVIDKQHIPDVEKLFQVSVTYV</sequence>
<dbReference type="InterPro" id="IPR050721">
    <property type="entry name" value="Trk_Ktr_HKT_K-transport"/>
</dbReference>
<accession>A0A381URQ4</accession>
<proteinExistence type="predicted"/>
<dbReference type="Gene3D" id="3.40.50.720">
    <property type="entry name" value="NAD(P)-binding Rossmann-like Domain"/>
    <property type="match status" value="2"/>
</dbReference>
<dbReference type="Pfam" id="PF02080">
    <property type="entry name" value="TrkA_C"/>
    <property type="match status" value="2"/>
</dbReference>
<dbReference type="PANTHER" id="PTHR43833">
    <property type="entry name" value="POTASSIUM CHANNEL PROTEIN 2-RELATED-RELATED"/>
    <property type="match status" value="1"/>
</dbReference>
<dbReference type="Gene3D" id="3.30.70.1450">
    <property type="entry name" value="Regulator of K+ conductance, C-terminal domain"/>
    <property type="match status" value="2"/>
</dbReference>
<dbReference type="Pfam" id="PF02254">
    <property type="entry name" value="TrkA_N"/>
    <property type="match status" value="2"/>
</dbReference>
<dbReference type="InterPro" id="IPR006037">
    <property type="entry name" value="RCK_C"/>
</dbReference>
<dbReference type="PROSITE" id="PS51202">
    <property type="entry name" value="RCK_C"/>
    <property type="match status" value="2"/>
</dbReference>
<reference evidence="8" key="1">
    <citation type="submission" date="2018-05" db="EMBL/GenBank/DDBJ databases">
        <authorList>
            <person name="Lanie J.A."/>
            <person name="Ng W.-L."/>
            <person name="Kazmierczak K.M."/>
            <person name="Andrzejewski T.M."/>
            <person name="Davidsen T.M."/>
            <person name="Wayne K.J."/>
            <person name="Tettelin H."/>
            <person name="Glass J.I."/>
            <person name="Rusch D."/>
            <person name="Podicherti R."/>
            <person name="Tsui H.-C.T."/>
            <person name="Winkler M.E."/>
        </authorList>
    </citation>
    <scope>NUCLEOTIDE SEQUENCE</scope>
</reference>
<evidence type="ECO:0000259" key="7">
    <source>
        <dbReference type="PROSITE" id="PS51202"/>
    </source>
</evidence>
<feature type="domain" description="RCK C-terminal" evidence="7">
    <location>
        <begin position="142"/>
        <end position="226"/>
    </location>
</feature>
<evidence type="ECO:0000256" key="1">
    <source>
        <dbReference type="ARBA" id="ARBA00022448"/>
    </source>
</evidence>
<evidence type="ECO:0008006" key="9">
    <source>
        <dbReference type="Google" id="ProtNLM"/>
    </source>
</evidence>
<evidence type="ECO:0000313" key="8">
    <source>
        <dbReference type="EMBL" id="SVA30634.1"/>
    </source>
</evidence>
<dbReference type="InterPro" id="IPR006036">
    <property type="entry name" value="K_uptake_TrkA"/>
</dbReference>
<keyword evidence="1" id="KW-0813">Transport</keyword>
<keyword evidence="4" id="KW-0520">NAD</keyword>
<dbReference type="NCBIfam" id="NF007031">
    <property type="entry name" value="PRK09496.1-2"/>
    <property type="match status" value="1"/>
</dbReference>
<name>A0A381URQ4_9ZZZZ</name>
<dbReference type="FunFam" id="3.30.70.1450:FF:000001">
    <property type="entry name" value="Trk system potassium transporter TrkA"/>
    <property type="match status" value="1"/>
</dbReference>
<dbReference type="NCBIfam" id="NF007030">
    <property type="entry name" value="PRK09496.1-1"/>
    <property type="match status" value="1"/>
</dbReference>
<dbReference type="FunFam" id="3.40.50.720:FF:000042">
    <property type="entry name" value="Trk system potassium transporter TrkA"/>
    <property type="match status" value="1"/>
</dbReference>
<keyword evidence="5" id="KW-0406">Ion transport</keyword>
<dbReference type="GO" id="GO:0005886">
    <property type="term" value="C:plasma membrane"/>
    <property type="evidence" value="ECO:0007669"/>
    <property type="project" value="InterPro"/>
</dbReference>
<dbReference type="PROSITE" id="PS51201">
    <property type="entry name" value="RCK_N"/>
    <property type="match status" value="2"/>
</dbReference>
<dbReference type="NCBIfam" id="NF007039">
    <property type="entry name" value="PRK09496.3-2"/>
    <property type="match status" value="1"/>
</dbReference>
<evidence type="ECO:0000256" key="4">
    <source>
        <dbReference type="ARBA" id="ARBA00023027"/>
    </source>
</evidence>
<dbReference type="InterPro" id="IPR036721">
    <property type="entry name" value="RCK_C_sf"/>
</dbReference>
<evidence type="ECO:0000259" key="6">
    <source>
        <dbReference type="PROSITE" id="PS51201"/>
    </source>
</evidence>
<evidence type="ECO:0000256" key="2">
    <source>
        <dbReference type="ARBA" id="ARBA00022538"/>
    </source>
</evidence>